<keyword evidence="5" id="KW-0472">Membrane</keyword>
<dbReference type="Gene3D" id="2.40.50.100">
    <property type="match status" value="1"/>
</dbReference>
<gene>
    <name evidence="8" type="ORF">CK501_08245</name>
</gene>
<dbReference type="InterPro" id="IPR006143">
    <property type="entry name" value="RND_pump_MFP"/>
</dbReference>
<accession>A0A2A2F659</accession>
<dbReference type="GO" id="GO:0015562">
    <property type="term" value="F:efflux transmembrane transporter activity"/>
    <property type="evidence" value="ECO:0007669"/>
    <property type="project" value="InterPro"/>
</dbReference>
<keyword evidence="5" id="KW-1133">Transmembrane helix</keyword>
<evidence type="ECO:0000256" key="3">
    <source>
        <dbReference type="ARBA" id="ARBA00022448"/>
    </source>
</evidence>
<keyword evidence="3" id="KW-0813">Transport</keyword>
<dbReference type="RefSeq" id="WP_095617270.1">
    <property type="nucleotide sequence ID" value="NZ_NSKD01000003.1"/>
</dbReference>
<feature type="domain" description="Multidrug resistance protein MdtA-like C-terminal permuted SH3" evidence="7">
    <location>
        <begin position="347"/>
        <end position="390"/>
    </location>
</feature>
<evidence type="ECO:0000256" key="5">
    <source>
        <dbReference type="SAM" id="Phobius"/>
    </source>
</evidence>
<keyword evidence="9" id="KW-1185">Reference proteome</keyword>
<dbReference type="Proteomes" id="UP000218896">
    <property type="component" value="Unassembled WGS sequence"/>
</dbReference>
<dbReference type="Gene3D" id="2.40.420.20">
    <property type="match status" value="1"/>
</dbReference>
<dbReference type="GO" id="GO:1990281">
    <property type="term" value="C:efflux pump complex"/>
    <property type="evidence" value="ECO:0007669"/>
    <property type="project" value="TreeGrafter"/>
</dbReference>
<protein>
    <submittedName>
        <fullName evidence="8">Efflux transporter periplasmic adaptor subunit</fullName>
    </submittedName>
</protein>
<evidence type="ECO:0000259" key="7">
    <source>
        <dbReference type="Pfam" id="PF25967"/>
    </source>
</evidence>
<feature type="transmembrane region" description="Helical" evidence="5">
    <location>
        <begin position="20"/>
        <end position="41"/>
    </location>
</feature>
<evidence type="ECO:0000256" key="1">
    <source>
        <dbReference type="ARBA" id="ARBA00004196"/>
    </source>
</evidence>
<organism evidence="8 9">
    <name type="scientific">Halovibrio salipaludis</name>
    <dbReference type="NCBI Taxonomy" id="2032626"/>
    <lineage>
        <taxon>Bacteria</taxon>
        <taxon>Pseudomonadati</taxon>
        <taxon>Pseudomonadota</taxon>
        <taxon>Gammaproteobacteria</taxon>
        <taxon>Oceanospirillales</taxon>
        <taxon>Halomonadaceae</taxon>
        <taxon>Halovibrio</taxon>
    </lineage>
</organism>
<sequence>MNEPIDDSAARPETGRAGRIKTAFISLAILLAGAVLVWFVFLSEPTATRGPDTARETAMLVDVITAKRQDYRPTITAMGRVRAARELTLRPRVSGQIIDRASEFTPGGMVDEGEMLVKIDPADYEATLQQRRSELSQARSDLDIEQGRQNVAEQEFELLGEDLEGTNKALVLRQPQLEQARASVESAEAALKQAQLDLDRTSVTAPFNARVLSREISVGTQVSTGEALGRLVGVEEYWVEATIPQSHLHWLRFDERSGENGAPATIRNNTAWPDDQHREGRLQRLVGELDETSRLARVLITVEDPLALESETSDKPPLLIGSFLNTTIEGRELEDVVRLNRNHIRRDDTVWVMEDSELSIRDVEIAFQDAEYAYVASGVEAGDSVITSDLATVVEGAALRTEEDRE</sequence>
<evidence type="ECO:0000256" key="4">
    <source>
        <dbReference type="SAM" id="Coils"/>
    </source>
</evidence>
<dbReference type="OrthoDB" id="9781888at2"/>
<evidence type="ECO:0000259" key="6">
    <source>
        <dbReference type="Pfam" id="PF25917"/>
    </source>
</evidence>
<dbReference type="Pfam" id="PF25917">
    <property type="entry name" value="BSH_RND"/>
    <property type="match status" value="1"/>
</dbReference>
<dbReference type="SUPFAM" id="SSF111369">
    <property type="entry name" value="HlyD-like secretion proteins"/>
    <property type="match status" value="1"/>
</dbReference>
<name>A0A2A2F659_9GAMM</name>
<dbReference type="Gene3D" id="1.10.287.470">
    <property type="entry name" value="Helix hairpin bin"/>
    <property type="match status" value="1"/>
</dbReference>
<reference evidence="8 9" key="1">
    <citation type="submission" date="2017-08" db="EMBL/GenBank/DDBJ databases">
        <title>Halovibrio sewagensis sp. nov., isolated from wastewater of high salinity.</title>
        <authorList>
            <person name="Dong X."/>
            <person name="Zhang G."/>
        </authorList>
    </citation>
    <scope>NUCLEOTIDE SEQUENCE [LARGE SCALE GENOMIC DNA]</scope>
    <source>
        <strain evidence="8 9">YL5-2</strain>
    </source>
</reference>
<dbReference type="PANTHER" id="PTHR30469">
    <property type="entry name" value="MULTIDRUG RESISTANCE PROTEIN MDTA"/>
    <property type="match status" value="1"/>
</dbReference>
<comment type="subcellular location">
    <subcellularLocation>
        <location evidence="1">Cell envelope</location>
    </subcellularLocation>
</comment>
<dbReference type="AlphaFoldDB" id="A0A2A2F659"/>
<feature type="domain" description="Multidrug resistance protein MdtA-like barrel-sandwich hybrid" evidence="6">
    <location>
        <begin position="86"/>
        <end position="229"/>
    </location>
</feature>
<feature type="coiled-coil region" evidence="4">
    <location>
        <begin position="177"/>
        <end position="204"/>
    </location>
</feature>
<proteinExistence type="inferred from homology"/>
<evidence type="ECO:0000313" key="8">
    <source>
        <dbReference type="EMBL" id="PAU80428.1"/>
    </source>
</evidence>
<dbReference type="Pfam" id="PF25967">
    <property type="entry name" value="RND-MFP_C"/>
    <property type="match status" value="1"/>
</dbReference>
<dbReference type="Gene3D" id="2.40.30.170">
    <property type="match status" value="1"/>
</dbReference>
<comment type="similarity">
    <text evidence="2">Belongs to the membrane fusion protein (MFP) (TC 8.A.1) family.</text>
</comment>
<comment type="caution">
    <text evidence="8">The sequence shown here is derived from an EMBL/GenBank/DDBJ whole genome shotgun (WGS) entry which is preliminary data.</text>
</comment>
<dbReference type="NCBIfam" id="TIGR01730">
    <property type="entry name" value="RND_mfp"/>
    <property type="match status" value="1"/>
</dbReference>
<dbReference type="InterPro" id="IPR058627">
    <property type="entry name" value="MdtA-like_C"/>
</dbReference>
<keyword evidence="5" id="KW-0812">Transmembrane</keyword>
<evidence type="ECO:0000256" key="2">
    <source>
        <dbReference type="ARBA" id="ARBA00009477"/>
    </source>
</evidence>
<dbReference type="PANTHER" id="PTHR30469:SF12">
    <property type="entry name" value="MULTIDRUG RESISTANCE PROTEIN MDTA"/>
    <property type="match status" value="1"/>
</dbReference>
<keyword evidence="4" id="KW-0175">Coiled coil</keyword>
<dbReference type="InterPro" id="IPR058625">
    <property type="entry name" value="MdtA-like_BSH"/>
</dbReference>
<dbReference type="EMBL" id="NSKD01000003">
    <property type="protein sequence ID" value="PAU80428.1"/>
    <property type="molecule type" value="Genomic_DNA"/>
</dbReference>
<evidence type="ECO:0000313" key="9">
    <source>
        <dbReference type="Proteomes" id="UP000218896"/>
    </source>
</evidence>